<dbReference type="RefSeq" id="WP_344599686.1">
    <property type="nucleotide sequence ID" value="NZ_BAAATK010000002.1"/>
</dbReference>
<dbReference type="InterPro" id="IPR012737">
    <property type="entry name" value="DhaK_L_YcgS"/>
</dbReference>
<keyword evidence="2 4" id="KW-0418">Kinase</keyword>
<proteinExistence type="predicted"/>
<dbReference type="Proteomes" id="UP001500460">
    <property type="component" value="Unassembled WGS sequence"/>
</dbReference>
<feature type="domain" description="DhaL" evidence="3">
    <location>
        <begin position="4"/>
        <end position="208"/>
    </location>
</feature>
<dbReference type="PANTHER" id="PTHR28629">
    <property type="entry name" value="TRIOKINASE/FMN CYCLASE"/>
    <property type="match status" value="1"/>
</dbReference>
<dbReference type="NCBIfam" id="TIGR02365">
    <property type="entry name" value="dha_L_ycgS"/>
    <property type="match status" value="1"/>
</dbReference>
<dbReference type="InterPro" id="IPR050861">
    <property type="entry name" value="Dihydroxyacetone_Kinase"/>
</dbReference>
<evidence type="ECO:0000313" key="5">
    <source>
        <dbReference type="Proteomes" id="UP001500460"/>
    </source>
</evidence>
<dbReference type="InterPro" id="IPR004007">
    <property type="entry name" value="DhaL_dom"/>
</dbReference>
<dbReference type="SMART" id="SM01120">
    <property type="entry name" value="Dak2"/>
    <property type="match status" value="1"/>
</dbReference>
<evidence type="ECO:0000313" key="4">
    <source>
        <dbReference type="EMBL" id="GAA2422282.1"/>
    </source>
</evidence>
<evidence type="ECO:0000256" key="1">
    <source>
        <dbReference type="ARBA" id="ARBA00022679"/>
    </source>
</evidence>
<gene>
    <name evidence="4" type="primary">dhaL_1</name>
    <name evidence="4" type="ORF">GCM10010421_05280</name>
</gene>
<dbReference type="Pfam" id="PF02734">
    <property type="entry name" value="Dak2"/>
    <property type="match status" value="1"/>
</dbReference>
<dbReference type="EMBL" id="BAAATK010000002">
    <property type="protein sequence ID" value="GAA2422282.1"/>
    <property type="molecule type" value="Genomic_DNA"/>
</dbReference>
<dbReference type="InterPro" id="IPR036117">
    <property type="entry name" value="DhaL_dom_sf"/>
</dbReference>
<name>A0ABN3J4T3_9ACTN</name>
<reference evidence="4 5" key="1">
    <citation type="journal article" date="2019" name="Int. J. Syst. Evol. Microbiol.">
        <title>The Global Catalogue of Microorganisms (GCM) 10K type strain sequencing project: providing services to taxonomists for standard genome sequencing and annotation.</title>
        <authorList>
            <consortium name="The Broad Institute Genomics Platform"/>
            <consortium name="The Broad Institute Genome Sequencing Center for Infectious Disease"/>
            <person name="Wu L."/>
            <person name="Ma J."/>
        </authorList>
    </citation>
    <scope>NUCLEOTIDE SEQUENCE [LARGE SCALE GENOMIC DNA]</scope>
    <source>
        <strain evidence="4 5">JCM 6922</strain>
    </source>
</reference>
<evidence type="ECO:0000256" key="2">
    <source>
        <dbReference type="ARBA" id="ARBA00022777"/>
    </source>
</evidence>
<evidence type="ECO:0000259" key="3">
    <source>
        <dbReference type="PROSITE" id="PS51480"/>
    </source>
</evidence>
<keyword evidence="5" id="KW-1185">Reference proteome</keyword>
<dbReference type="SUPFAM" id="SSF101473">
    <property type="entry name" value="DhaL-like"/>
    <property type="match status" value="1"/>
</dbReference>
<comment type="caution">
    <text evidence="4">The sequence shown here is derived from an EMBL/GenBank/DDBJ whole genome shotgun (WGS) entry which is preliminary data.</text>
</comment>
<keyword evidence="1" id="KW-0808">Transferase</keyword>
<protein>
    <submittedName>
        <fullName evidence="4">Dihydroxyacetone kinase subunit DhaL</fullName>
    </submittedName>
</protein>
<dbReference type="GO" id="GO:0016301">
    <property type="term" value="F:kinase activity"/>
    <property type="evidence" value="ECO:0007669"/>
    <property type="project" value="UniProtKB-KW"/>
</dbReference>
<sequence>MDSELTRAWLLNAALLVEREKDRLTQLDLAIGDGDHGVNMQRGFSAVAATLAEPPAGDVTAGQLLVSAGTTLVSTVGGASGPLFGSSFRALGKALEAAGEADDDGRALADGLIAARDSIQRMGAAQPGDKTMYDVYEVATEAFGRAVRSGAGPKASARAAAEAAEEGVRATESMQARRGRASYLGLRSVGHQDPGAASAALIFRALATAMEAK</sequence>
<organism evidence="4 5">
    <name type="scientific">Streptomyces glaucus</name>
    <dbReference type="NCBI Taxonomy" id="284029"/>
    <lineage>
        <taxon>Bacteria</taxon>
        <taxon>Bacillati</taxon>
        <taxon>Actinomycetota</taxon>
        <taxon>Actinomycetes</taxon>
        <taxon>Kitasatosporales</taxon>
        <taxon>Streptomycetaceae</taxon>
        <taxon>Streptomyces</taxon>
    </lineage>
</organism>
<dbReference type="Gene3D" id="1.25.40.340">
    <property type="match status" value="1"/>
</dbReference>
<dbReference type="PANTHER" id="PTHR28629:SF4">
    <property type="entry name" value="TRIOKINASE_FMN CYCLASE"/>
    <property type="match status" value="1"/>
</dbReference>
<accession>A0ABN3J4T3</accession>
<dbReference type="PROSITE" id="PS51480">
    <property type="entry name" value="DHAL"/>
    <property type="match status" value="1"/>
</dbReference>